<organism evidence="1 2">
    <name type="scientific">Moheibacter lacus</name>
    <dbReference type="NCBI Taxonomy" id="2745851"/>
    <lineage>
        <taxon>Bacteria</taxon>
        <taxon>Pseudomonadati</taxon>
        <taxon>Bacteroidota</taxon>
        <taxon>Flavobacteriia</taxon>
        <taxon>Flavobacteriales</taxon>
        <taxon>Weeksellaceae</taxon>
        <taxon>Moheibacter</taxon>
    </lineage>
</organism>
<proteinExistence type="predicted"/>
<accession>A0A838ZTS9</accession>
<comment type="caution">
    <text evidence="1">The sequence shown here is derived from an EMBL/GenBank/DDBJ whole genome shotgun (WGS) entry which is preliminary data.</text>
</comment>
<protein>
    <submittedName>
        <fullName evidence="1">Uncharacterized protein</fullName>
    </submittedName>
</protein>
<keyword evidence="2" id="KW-1185">Reference proteome</keyword>
<dbReference type="AlphaFoldDB" id="A0A838ZTS9"/>
<evidence type="ECO:0000313" key="2">
    <source>
        <dbReference type="Proteomes" id="UP000552241"/>
    </source>
</evidence>
<name>A0A838ZTS9_9FLAO</name>
<gene>
    <name evidence="1" type="ORF">HU137_11200</name>
</gene>
<dbReference type="RefSeq" id="WP_182043939.1">
    <property type="nucleotide sequence ID" value="NZ_JACDZE010000004.1"/>
</dbReference>
<evidence type="ECO:0000313" key="1">
    <source>
        <dbReference type="EMBL" id="MBA5630339.1"/>
    </source>
</evidence>
<reference evidence="1 2" key="1">
    <citation type="submission" date="2020-07" db="EMBL/GenBank/DDBJ databases">
        <title>Moheibacter lacus sp. nov., a member of the family Flavobacteriaceae isolated from freshwater lake sediment.</title>
        <authorList>
            <person name="Liu Y."/>
        </authorList>
    </citation>
    <scope>NUCLEOTIDE SEQUENCE [LARGE SCALE GENOMIC DNA]</scope>
    <source>
        <strain evidence="1 2">BDHS18</strain>
    </source>
</reference>
<sequence length="196" mass="23270">METIKKVRKELIDKVYKNRGSFLALEKFGRSKNISDYSEEEINEMILGIYRHKMMLLVDGDYFIDMNKVIRAECELVDVSYLKKLSLEDYKNNLHNSLSNIRTFYVKDYFLVTDHPEKGIEKHKITRFLSKVGFLKKGRGKNSTSFSIANTYDKLLFGEYPKDLYHPIKHYINGLFFNDDYYITDFEINSSFEFIK</sequence>
<dbReference type="Proteomes" id="UP000552241">
    <property type="component" value="Unassembled WGS sequence"/>
</dbReference>
<dbReference type="EMBL" id="JACDZE010000004">
    <property type="protein sequence ID" value="MBA5630339.1"/>
    <property type="molecule type" value="Genomic_DNA"/>
</dbReference>